<comment type="caution">
    <text evidence="4">The sequence shown here is derived from an EMBL/GenBank/DDBJ whole genome shotgun (WGS) entry which is preliminary data.</text>
</comment>
<feature type="transmembrane region" description="Helical" evidence="3">
    <location>
        <begin position="171"/>
        <end position="196"/>
    </location>
</feature>
<dbReference type="Proteomes" id="UP000467840">
    <property type="component" value="Chromosome 9"/>
</dbReference>
<gene>
    <name evidence="4" type="ORF">GH714_018938</name>
</gene>
<keyword evidence="3" id="KW-1133">Transmembrane helix</keyword>
<dbReference type="EMBL" id="JAAGAX010000008">
    <property type="protein sequence ID" value="KAF2306515.1"/>
    <property type="molecule type" value="Genomic_DNA"/>
</dbReference>
<keyword evidence="3" id="KW-0472">Membrane</keyword>
<proteinExistence type="predicted"/>
<keyword evidence="1" id="KW-0732">Signal</keyword>
<reference evidence="4 5" key="1">
    <citation type="journal article" date="2020" name="Mol. Plant">
        <title>The Chromosome-Based Rubber Tree Genome Provides New Insights into Spurge Genome Evolution and Rubber Biosynthesis.</title>
        <authorList>
            <person name="Liu J."/>
            <person name="Shi C."/>
            <person name="Shi C.C."/>
            <person name="Li W."/>
            <person name="Zhang Q.J."/>
            <person name="Zhang Y."/>
            <person name="Li K."/>
            <person name="Lu H.F."/>
            <person name="Shi C."/>
            <person name="Zhu S.T."/>
            <person name="Xiao Z.Y."/>
            <person name="Nan H."/>
            <person name="Yue Y."/>
            <person name="Zhu X.G."/>
            <person name="Wu Y."/>
            <person name="Hong X.N."/>
            <person name="Fan G.Y."/>
            <person name="Tong Y."/>
            <person name="Zhang D."/>
            <person name="Mao C.L."/>
            <person name="Liu Y.L."/>
            <person name="Hao S.J."/>
            <person name="Liu W.Q."/>
            <person name="Lv M.Q."/>
            <person name="Zhang H.B."/>
            <person name="Liu Y."/>
            <person name="Hu-Tang G.R."/>
            <person name="Wang J.P."/>
            <person name="Wang J.H."/>
            <person name="Sun Y.H."/>
            <person name="Ni S.B."/>
            <person name="Chen W.B."/>
            <person name="Zhang X.C."/>
            <person name="Jiao Y.N."/>
            <person name="Eichler E.E."/>
            <person name="Li G.H."/>
            <person name="Liu X."/>
            <person name="Gao L.Z."/>
        </authorList>
    </citation>
    <scope>NUCLEOTIDE SEQUENCE [LARGE SCALE GENOMIC DNA]</scope>
    <source>
        <strain evidence="5">cv. GT1</strain>
        <tissue evidence="4">Leaf</tissue>
    </source>
</reference>
<dbReference type="SUPFAM" id="SSF51110">
    <property type="entry name" value="alpha-D-mannose-specific plant lectins"/>
    <property type="match status" value="1"/>
</dbReference>
<keyword evidence="5" id="KW-1185">Reference proteome</keyword>
<protein>
    <recommendedName>
        <fullName evidence="6">Apple domain-containing protein</fullName>
    </recommendedName>
</protein>
<evidence type="ECO:0000313" key="4">
    <source>
        <dbReference type="EMBL" id="KAF2306515.1"/>
    </source>
</evidence>
<organism evidence="4 5">
    <name type="scientific">Hevea brasiliensis</name>
    <name type="common">Para rubber tree</name>
    <name type="synonym">Siphonia brasiliensis</name>
    <dbReference type="NCBI Taxonomy" id="3981"/>
    <lineage>
        <taxon>Eukaryota</taxon>
        <taxon>Viridiplantae</taxon>
        <taxon>Streptophyta</taxon>
        <taxon>Embryophyta</taxon>
        <taxon>Tracheophyta</taxon>
        <taxon>Spermatophyta</taxon>
        <taxon>Magnoliopsida</taxon>
        <taxon>eudicotyledons</taxon>
        <taxon>Gunneridae</taxon>
        <taxon>Pentapetalae</taxon>
        <taxon>rosids</taxon>
        <taxon>fabids</taxon>
        <taxon>Malpighiales</taxon>
        <taxon>Euphorbiaceae</taxon>
        <taxon>Crotonoideae</taxon>
        <taxon>Micrandreae</taxon>
        <taxon>Hevea</taxon>
    </lineage>
</organism>
<dbReference type="AlphaFoldDB" id="A0A6A6M1K4"/>
<evidence type="ECO:0008006" key="6">
    <source>
        <dbReference type="Google" id="ProtNLM"/>
    </source>
</evidence>
<evidence type="ECO:0000313" key="5">
    <source>
        <dbReference type="Proteomes" id="UP000467840"/>
    </source>
</evidence>
<sequence>MSVEPIDGKYSCSLEVFLGDVKVWNSGHYSPFFTSERCVLELTKQGDLQLKGEKERVGWRTGTSGQGVERWFFRWFCGRGEVEMRELYGVSSVLRAAPTKLNISKVACAKFCLQNCKCVAALYSSEELRECHLYGVVMGVKQVERGTRWSYMVKVQKGSYVGHENSGLKKWVLAMVGLIDSLVILLVFGGFAYYLIRKRRKNTATTADNTT</sequence>
<dbReference type="InterPro" id="IPR036426">
    <property type="entry name" value="Bulb-type_lectin_dom_sf"/>
</dbReference>
<keyword evidence="2" id="KW-1015">Disulfide bond</keyword>
<evidence type="ECO:0000256" key="2">
    <source>
        <dbReference type="ARBA" id="ARBA00023157"/>
    </source>
</evidence>
<evidence type="ECO:0000256" key="1">
    <source>
        <dbReference type="ARBA" id="ARBA00022729"/>
    </source>
</evidence>
<evidence type="ECO:0000256" key="3">
    <source>
        <dbReference type="SAM" id="Phobius"/>
    </source>
</evidence>
<keyword evidence="3" id="KW-0812">Transmembrane</keyword>
<accession>A0A6A6M1K4</accession>
<name>A0A6A6M1K4_HEVBR</name>